<proteinExistence type="predicted"/>
<dbReference type="RefSeq" id="WP_093192238.1">
    <property type="nucleotide sequence ID" value="NZ_FNEV01000002.1"/>
</dbReference>
<keyword evidence="4" id="KW-1185">Reference proteome</keyword>
<accession>A0A1G8R163</accession>
<name>A0A1G8R163_9BACI</name>
<evidence type="ECO:0000256" key="1">
    <source>
        <dbReference type="SAM" id="SignalP"/>
    </source>
</evidence>
<dbReference type="PANTHER" id="PTHR30290">
    <property type="entry name" value="PERIPLASMIC BINDING COMPONENT OF ABC TRANSPORTER"/>
    <property type="match status" value="1"/>
</dbReference>
<feature type="domain" description="Solute-binding protein family 5" evidence="2">
    <location>
        <begin position="87"/>
        <end position="439"/>
    </location>
</feature>
<keyword evidence="1" id="KW-0732">Signal</keyword>
<dbReference type="InterPro" id="IPR030678">
    <property type="entry name" value="Peptide/Ni-bd"/>
</dbReference>
<dbReference type="OrthoDB" id="9796817at2"/>
<dbReference type="PROSITE" id="PS51257">
    <property type="entry name" value="PROKAR_LIPOPROTEIN"/>
    <property type="match status" value="1"/>
</dbReference>
<evidence type="ECO:0000313" key="4">
    <source>
        <dbReference type="Proteomes" id="UP000199225"/>
    </source>
</evidence>
<dbReference type="AlphaFoldDB" id="A0A1G8R163"/>
<dbReference type="Gene3D" id="3.40.190.10">
    <property type="entry name" value="Periplasmic binding protein-like II"/>
    <property type="match status" value="1"/>
</dbReference>
<dbReference type="SUPFAM" id="SSF53850">
    <property type="entry name" value="Periplasmic binding protein-like II"/>
    <property type="match status" value="1"/>
</dbReference>
<evidence type="ECO:0000259" key="2">
    <source>
        <dbReference type="Pfam" id="PF00496"/>
    </source>
</evidence>
<evidence type="ECO:0000313" key="3">
    <source>
        <dbReference type="EMBL" id="SDJ10729.1"/>
    </source>
</evidence>
<dbReference type="GO" id="GO:1904680">
    <property type="term" value="F:peptide transmembrane transporter activity"/>
    <property type="evidence" value="ECO:0007669"/>
    <property type="project" value="TreeGrafter"/>
</dbReference>
<reference evidence="4" key="1">
    <citation type="submission" date="2016-10" db="EMBL/GenBank/DDBJ databases">
        <authorList>
            <person name="Varghese N."/>
            <person name="Submissions S."/>
        </authorList>
    </citation>
    <scope>NUCLEOTIDE SEQUENCE [LARGE SCALE GENOMIC DNA]</scope>
    <source>
        <strain evidence="4">DSM 4771</strain>
    </source>
</reference>
<dbReference type="Pfam" id="PF00496">
    <property type="entry name" value="SBP_bac_5"/>
    <property type="match status" value="1"/>
</dbReference>
<dbReference type="Gene3D" id="3.90.76.10">
    <property type="entry name" value="Dipeptide-binding Protein, Domain 1"/>
    <property type="match status" value="1"/>
</dbReference>
<feature type="signal peptide" evidence="1">
    <location>
        <begin position="1"/>
        <end position="24"/>
    </location>
</feature>
<dbReference type="Proteomes" id="UP000199225">
    <property type="component" value="Unassembled WGS sequence"/>
</dbReference>
<gene>
    <name evidence="3" type="ORF">SAMN04490247_0757</name>
</gene>
<dbReference type="InterPro" id="IPR039424">
    <property type="entry name" value="SBP_5"/>
</dbReference>
<dbReference type="EMBL" id="FNEV01000002">
    <property type="protein sequence ID" value="SDJ10729.1"/>
    <property type="molecule type" value="Genomic_DNA"/>
</dbReference>
<sequence length="518" mass="57637">MKKWFGLLVLLVIVLAGCTNPENAEQDSESEGDTGSETAAEGGTLTIADLSEAESLDPHVVTDAASMRYIENMYNTLFRYVPGEYGEIEGDLVADYELSDDETTYTMTLHEGVTFHNGDALTSEDVKYSIERIIEKGVRANQFSEVESIETPSETEVVITLSEPVAPFLTFLAYPMNTVVNQTIVEENGGELDNADAGSGPFKLDSWTKDQEMVLVKNEDYFKEGKPHLNEVVWRSIPDATARSTAIRNGELDILLQAQPQDVDLLDQAEGVNVESVPGTYWEYMGMNVEAEPLQDEKVRQAIAWALDRGAINEVVKFGEASPLLSGNIPQNHWAHLEEDIYPEPDPEKAQQLLEEAGYGDGLELSMKVSTNQSQIDAAQVIKQQLEEVGIMLDVVSQEDSVFFEALGSGDFETTVVGWVGFVDPDEFLYNIFHTEGMYNQQNYSNEEVDQLLEQGRKEMDQEKRAEIYAEAQKLIAEDAPMAFLYANPQISGVRDRVQDFVVDPTVTTISLEDTKVE</sequence>
<dbReference type="GO" id="GO:0015833">
    <property type="term" value="P:peptide transport"/>
    <property type="evidence" value="ECO:0007669"/>
    <property type="project" value="TreeGrafter"/>
</dbReference>
<dbReference type="Gene3D" id="3.10.105.10">
    <property type="entry name" value="Dipeptide-binding Protein, Domain 3"/>
    <property type="match status" value="1"/>
</dbReference>
<protein>
    <submittedName>
        <fullName evidence="3">Peptide/nickel transport system substrate-binding protein</fullName>
    </submittedName>
</protein>
<feature type="chain" id="PRO_5039406423" evidence="1">
    <location>
        <begin position="25"/>
        <end position="518"/>
    </location>
</feature>
<dbReference type="PIRSF" id="PIRSF002741">
    <property type="entry name" value="MppA"/>
    <property type="match status" value="1"/>
</dbReference>
<dbReference type="GO" id="GO:0042597">
    <property type="term" value="C:periplasmic space"/>
    <property type="evidence" value="ECO:0007669"/>
    <property type="project" value="UniProtKB-ARBA"/>
</dbReference>
<dbReference type="STRING" id="86666.SAMN04490247_0757"/>
<dbReference type="InterPro" id="IPR000914">
    <property type="entry name" value="SBP_5_dom"/>
</dbReference>
<dbReference type="GO" id="GO:0043190">
    <property type="term" value="C:ATP-binding cassette (ABC) transporter complex"/>
    <property type="evidence" value="ECO:0007669"/>
    <property type="project" value="InterPro"/>
</dbReference>
<organism evidence="3 4">
    <name type="scientific">Salimicrobium halophilum</name>
    <dbReference type="NCBI Taxonomy" id="86666"/>
    <lineage>
        <taxon>Bacteria</taxon>
        <taxon>Bacillati</taxon>
        <taxon>Bacillota</taxon>
        <taxon>Bacilli</taxon>
        <taxon>Bacillales</taxon>
        <taxon>Bacillaceae</taxon>
        <taxon>Salimicrobium</taxon>
    </lineage>
</organism>